<comment type="function">
    <text evidence="8">Catalyzes the ATP-dependent phosphorylation of fructose-l-phosphate to fructose-l,6-bisphosphate.</text>
</comment>
<protein>
    <recommendedName>
        <fullName evidence="7">Tagatose-6-phosphate kinase</fullName>
        <ecNumber evidence="7">2.7.1.144</ecNumber>
    </recommendedName>
</protein>
<dbReference type="InterPro" id="IPR017583">
    <property type="entry name" value="Tagatose/fructose_Pkinase"/>
</dbReference>
<evidence type="ECO:0000256" key="3">
    <source>
        <dbReference type="ARBA" id="ARBA00022741"/>
    </source>
</evidence>
<dbReference type="PANTHER" id="PTHR46566">
    <property type="entry name" value="1-PHOSPHOFRUCTOKINASE-RELATED"/>
    <property type="match status" value="1"/>
</dbReference>
<comment type="similarity">
    <text evidence="1">Belongs to the carbohydrate kinase pfkB family.</text>
</comment>
<dbReference type="InterPro" id="IPR002173">
    <property type="entry name" value="Carboh/pur_kinase_PfkB_CS"/>
</dbReference>
<keyword evidence="11" id="KW-1185">Reference proteome</keyword>
<dbReference type="Gene3D" id="3.40.1190.20">
    <property type="match status" value="1"/>
</dbReference>
<dbReference type="InterPro" id="IPR029056">
    <property type="entry name" value="Ribokinase-like"/>
</dbReference>
<dbReference type="NCBIfam" id="TIGR03168">
    <property type="entry name" value="1-PFK"/>
    <property type="match status" value="1"/>
</dbReference>
<evidence type="ECO:0000256" key="7">
    <source>
        <dbReference type="PIRNR" id="PIRNR000535"/>
    </source>
</evidence>
<evidence type="ECO:0000313" key="10">
    <source>
        <dbReference type="EMBL" id="MBM7635165.1"/>
    </source>
</evidence>
<comment type="similarity">
    <text evidence="7">Belongs to the carbohydrate kinase PfkB family. LacC subfamily.</text>
</comment>
<evidence type="ECO:0000259" key="9">
    <source>
        <dbReference type="Pfam" id="PF00294"/>
    </source>
</evidence>
<evidence type="ECO:0000256" key="5">
    <source>
        <dbReference type="ARBA" id="ARBA00022840"/>
    </source>
</evidence>
<dbReference type="InterPro" id="IPR022463">
    <property type="entry name" value="1-PFruKinase"/>
</dbReference>
<evidence type="ECO:0000256" key="4">
    <source>
        <dbReference type="ARBA" id="ARBA00022777"/>
    </source>
</evidence>
<gene>
    <name evidence="10" type="ORF">JOD17_004314</name>
</gene>
<accession>A0ABS2PIA7</accession>
<keyword evidence="3 7" id="KW-0547">Nucleotide-binding</keyword>
<dbReference type="RefSeq" id="WP_204699874.1">
    <property type="nucleotide sequence ID" value="NZ_JAFBEC010000028.1"/>
</dbReference>
<evidence type="ECO:0000256" key="6">
    <source>
        <dbReference type="ARBA" id="ARBA00047745"/>
    </source>
</evidence>
<keyword evidence="2 7" id="KW-0808">Transferase</keyword>
<dbReference type="NCBIfam" id="TIGR03828">
    <property type="entry name" value="pfkB"/>
    <property type="match status" value="1"/>
</dbReference>
<feature type="domain" description="Carbohydrate kinase PfkB" evidence="9">
    <location>
        <begin position="11"/>
        <end position="287"/>
    </location>
</feature>
<evidence type="ECO:0000256" key="8">
    <source>
        <dbReference type="RuleBase" id="RU369061"/>
    </source>
</evidence>
<comment type="catalytic activity">
    <reaction evidence="7">
        <text>D-tagatofuranose 6-phosphate + ATP = D-tagatofuranose 1,6-bisphosphate + ADP + H(+)</text>
        <dbReference type="Rhea" id="RHEA:12420"/>
        <dbReference type="ChEBI" id="CHEBI:15378"/>
        <dbReference type="ChEBI" id="CHEBI:30616"/>
        <dbReference type="ChEBI" id="CHEBI:58694"/>
        <dbReference type="ChEBI" id="CHEBI:58695"/>
        <dbReference type="ChEBI" id="CHEBI:456216"/>
        <dbReference type="EC" id="2.7.1.144"/>
    </reaction>
</comment>
<evidence type="ECO:0000313" key="11">
    <source>
        <dbReference type="Proteomes" id="UP000741863"/>
    </source>
</evidence>
<dbReference type="PROSITE" id="PS00584">
    <property type="entry name" value="PFKB_KINASES_2"/>
    <property type="match status" value="1"/>
</dbReference>
<proteinExistence type="inferred from homology"/>
<dbReference type="GO" id="GO:0008662">
    <property type="term" value="F:1-phosphofructokinase activity"/>
    <property type="evidence" value="ECO:0007669"/>
    <property type="project" value="UniProtKB-EC"/>
</dbReference>
<dbReference type="PIRSF" id="PIRSF000535">
    <property type="entry name" value="1PFK/6PFK/LacC"/>
    <property type="match status" value="1"/>
</dbReference>
<dbReference type="CDD" id="cd01164">
    <property type="entry name" value="FruK_PfkB_like"/>
    <property type="match status" value="1"/>
</dbReference>
<comment type="pathway">
    <text evidence="7">Carbohydrate metabolism; D-tagatose 6-phosphate degradation; D-glyceraldehyde 3-phosphate and glycerone phosphate from D-tagatose 6-phosphate: step 1/2.</text>
</comment>
<evidence type="ECO:0000256" key="1">
    <source>
        <dbReference type="ARBA" id="ARBA00005380"/>
    </source>
</evidence>
<dbReference type="EMBL" id="JAFBEC010000028">
    <property type="protein sequence ID" value="MBM7635165.1"/>
    <property type="molecule type" value="Genomic_DNA"/>
</dbReference>
<keyword evidence="5 7" id="KW-0067">ATP-binding</keyword>
<comment type="catalytic activity">
    <reaction evidence="6 8">
        <text>beta-D-fructose 1-phosphate + ATP = beta-D-fructose 1,6-bisphosphate + ADP + H(+)</text>
        <dbReference type="Rhea" id="RHEA:14213"/>
        <dbReference type="ChEBI" id="CHEBI:15378"/>
        <dbReference type="ChEBI" id="CHEBI:30616"/>
        <dbReference type="ChEBI" id="CHEBI:32966"/>
        <dbReference type="ChEBI" id="CHEBI:138881"/>
        <dbReference type="ChEBI" id="CHEBI:456216"/>
        <dbReference type="EC" id="2.7.1.56"/>
    </reaction>
</comment>
<dbReference type="PROSITE" id="PS00583">
    <property type="entry name" value="PFKB_KINASES_1"/>
    <property type="match status" value="1"/>
</dbReference>
<evidence type="ECO:0000256" key="2">
    <source>
        <dbReference type="ARBA" id="ARBA00022679"/>
    </source>
</evidence>
<dbReference type="Pfam" id="PF00294">
    <property type="entry name" value="PfkB"/>
    <property type="match status" value="1"/>
</dbReference>
<keyword evidence="4 8" id="KW-0418">Kinase</keyword>
<keyword evidence="7" id="KW-0423">Lactose metabolism</keyword>
<organism evidence="10 11">
    <name type="scientific">Geomicrobium sediminis</name>
    <dbReference type="NCBI Taxonomy" id="1347788"/>
    <lineage>
        <taxon>Bacteria</taxon>
        <taxon>Bacillati</taxon>
        <taxon>Bacillota</taxon>
        <taxon>Bacilli</taxon>
        <taxon>Bacillales</taxon>
        <taxon>Geomicrobium</taxon>
    </lineage>
</organism>
<sequence>MIYTVTLNPAIDYIVNVTNFETGRLNRSEADDKQPGGKGINVSRVLQRLGIASTATGFVGGFTGEYIRSVLTSEGIAERFESVDGDTRLNIKLKTLEETEINGRSPVITQKDLANLEALLLGLTKEDTVVFAGSVPESVDQSIYHKWIKLLSERGVRCYLDANGSSLKEALAAKPYFVKPNHHELSELYNRSIVSLEDVYQYGSLIKQEYNIPHVIISMASRGALYFAEDERVYHYQPPRGNVLNSVGAGDSVVAGFIYAKHVNDGDLDAVRFAVACGSASAFQMGFCDKQDVMEMYRKTTMKNWEECRHEDY</sequence>
<reference evidence="10 11" key="1">
    <citation type="submission" date="2021-01" db="EMBL/GenBank/DDBJ databases">
        <title>Genomic Encyclopedia of Type Strains, Phase IV (KMG-IV): sequencing the most valuable type-strain genomes for metagenomic binning, comparative biology and taxonomic classification.</title>
        <authorList>
            <person name="Goeker M."/>
        </authorList>
    </citation>
    <scope>NUCLEOTIDE SEQUENCE [LARGE SCALE GENOMIC DNA]</scope>
    <source>
        <strain evidence="10 11">DSM 25540</strain>
    </source>
</reference>
<name>A0ABS2PIA7_9BACL</name>
<dbReference type="InterPro" id="IPR011611">
    <property type="entry name" value="PfkB_dom"/>
</dbReference>
<dbReference type="EC" id="2.7.1.144" evidence="7"/>
<dbReference type="PANTHER" id="PTHR46566:SF1">
    <property type="entry name" value="1-PHOSPHOFRUCTOKINASE"/>
    <property type="match status" value="1"/>
</dbReference>
<dbReference type="Proteomes" id="UP000741863">
    <property type="component" value="Unassembled WGS sequence"/>
</dbReference>
<comment type="caution">
    <text evidence="10">The sequence shown here is derived from an EMBL/GenBank/DDBJ whole genome shotgun (WGS) entry which is preliminary data.</text>
</comment>
<dbReference type="SUPFAM" id="SSF53613">
    <property type="entry name" value="Ribokinase-like"/>
    <property type="match status" value="1"/>
</dbReference>